<dbReference type="SUPFAM" id="SSF54001">
    <property type="entry name" value="Cysteine proteinases"/>
    <property type="match status" value="1"/>
</dbReference>
<sequence length="708" mass="78583">MSPPHPPISSPVLREDGFANDPFYRCLVAEVPPEHRSRDGHTVVGYGLYFFTYSTWKGRNIYMEDLYVMPEFRGKGIGKKLMSKIAEIGVKNRCTQMKFMVLDWNQAAIDFYQGQGAVDLTAAEGWHFFHFGGDALEQLAQGQLGQWGPSGGIPSGRSFQTPSHSRSGRSVCRCPGKTKGDREDGGPGEENRALPVPLLYEDCGEDLPEILILLVALAVVVALSALGVVFVVKSCGHSAPQLGMRFLSFCAIKSILDEFLQAYGSLIPVSTDEVVEKLEDIFQQEFSTPQRKGTVQQLIQSYQRMPGNAMVRGFRVNYKRHVLTMDDLQTLYGPNWLNDQVMNMYGDLVMDTVPDKSNWNEIVDSFDDMNLSESLLRGIYAYGFEKPSAIQQRAILPCIKGESAPGEGGIQKVVMALGDYMGASCHACIGGTNVRAEVQKLQMEAPHIIVGTPGRVFDMLNRRYLSPKFIKMFVLDEADEMLSRGFKDQIYDIFQKLSGNTQVVLLSATMPMDVLEVTKKFMRDPIRILVKKEELTLEGIRQFYINVEREHGDMDQKERDVIMREFRSGSSRVLITTDLLSKGENPGVLAPRPHCSNHQPPGPSQCWGENPGVLAPACSTPTSPLAELGENPGVLAPSPPALTTSPWALLRSPLPPPPPPRIGRGGRFGRKGVAINMVTEEDKRTLRDIETFYNTSIEEMPLNVADLI</sequence>
<dbReference type="GO" id="GO:0016787">
    <property type="term" value="F:hydrolase activity"/>
    <property type="evidence" value="ECO:0007669"/>
    <property type="project" value="UniProtKB-KW"/>
</dbReference>
<dbReference type="Proteomes" id="UP000031443">
    <property type="component" value="Unassembled WGS sequence"/>
</dbReference>
<evidence type="ECO:0000256" key="8">
    <source>
        <dbReference type="ARBA" id="ARBA00022840"/>
    </source>
</evidence>
<keyword evidence="18" id="KW-0396">Initiation factor</keyword>
<comment type="similarity">
    <text evidence="1">Belongs to the acetyltransferase family.</text>
</comment>
<dbReference type="SUPFAM" id="SSF52540">
    <property type="entry name" value="P-loop containing nucleoside triphosphate hydrolases"/>
    <property type="match status" value="3"/>
</dbReference>
<dbReference type="Pfam" id="PF19722">
    <property type="entry name" value="SENP3_5_N"/>
    <property type="match status" value="1"/>
</dbReference>
<dbReference type="GO" id="GO:0003724">
    <property type="term" value="F:RNA helicase activity"/>
    <property type="evidence" value="ECO:0007669"/>
    <property type="project" value="UniProtKB-EC"/>
</dbReference>
<evidence type="ECO:0000259" key="14">
    <source>
        <dbReference type="PROSITE" id="PS51186"/>
    </source>
</evidence>
<dbReference type="PROSITE" id="PS51195">
    <property type="entry name" value="Q_MOTIF"/>
    <property type="match status" value="1"/>
</dbReference>
<reference evidence="19" key="1">
    <citation type="journal article" date="2013" name="Nat. Genet.">
        <title>The draft genomes of soft-shell turtle and green sea turtle yield insights into the development and evolution of the turtle-specific body plan.</title>
        <authorList>
            <person name="Wang Z."/>
            <person name="Pascual-Anaya J."/>
            <person name="Zadissa A."/>
            <person name="Li W."/>
            <person name="Niimura Y."/>
            <person name="Huang Z."/>
            <person name="Li C."/>
            <person name="White S."/>
            <person name="Xiong Z."/>
            <person name="Fang D."/>
            <person name="Wang B."/>
            <person name="Ming Y."/>
            <person name="Chen Y."/>
            <person name="Zheng Y."/>
            <person name="Kuraku S."/>
            <person name="Pignatelli M."/>
            <person name="Herrero J."/>
            <person name="Beal K."/>
            <person name="Nozawa M."/>
            <person name="Li Q."/>
            <person name="Wang J."/>
            <person name="Zhang H."/>
            <person name="Yu L."/>
            <person name="Shigenobu S."/>
            <person name="Wang J."/>
            <person name="Liu J."/>
            <person name="Flicek P."/>
            <person name="Searle S."/>
            <person name="Wang J."/>
            <person name="Kuratani S."/>
            <person name="Yin Y."/>
            <person name="Aken B."/>
            <person name="Zhang G."/>
            <person name="Irie N."/>
        </authorList>
    </citation>
    <scope>NUCLEOTIDE SEQUENCE [LARGE SCALE GENOMIC DNA]</scope>
</reference>
<keyword evidence="4 11" id="KW-0547">Nucleotide-binding</keyword>
<evidence type="ECO:0000259" key="15">
    <source>
        <dbReference type="PROSITE" id="PS51192"/>
    </source>
</evidence>
<keyword evidence="7 11" id="KW-0347">Helicase</keyword>
<keyword evidence="18" id="KW-0648">Protein biosynthesis</keyword>
<dbReference type="Gene3D" id="1.10.418.20">
    <property type="match status" value="1"/>
</dbReference>
<keyword evidence="19" id="KW-1185">Reference proteome</keyword>
<dbReference type="PROSITE" id="PS00039">
    <property type="entry name" value="DEAD_ATP_HELICASE"/>
    <property type="match status" value="1"/>
</dbReference>
<dbReference type="GO" id="GO:0005524">
    <property type="term" value="F:ATP binding"/>
    <property type="evidence" value="ECO:0007669"/>
    <property type="project" value="UniProtKB-KW"/>
</dbReference>
<dbReference type="InterPro" id="IPR038765">
    <property type="entry name" value="Papain-like_cys_pep_sf"/>
</dbReference>
<dbReference type="PROSITE" id="PS51194">
    <property type="entry name" value="HELICASE_CTER"/>
    <property type="match status" value="1"/>
</dbReference>
<dbReference type="InterPro" id="IPR000629">
    <property type="entry name" value="RNA-helicase_DEAD-box_CS"/>
</dbReference>
<proteinExistence type="inferred from homology"/>
<dbReference type="GO" id="GO:0003676">
    <property type="term" value="F:nucleic acid binding"/>
    <property type="evidence" value="ECO:0007669"/>
    <property type="project" value="InterPro"/>
</dbReference>
<evidence type="ECO:0000256" key="2">
    <source>
        <dbReference type="ARBA" id="ARBA00012552"/>
    </source>
</evidence>
<keyword evidence="5" id="KW-0833">Ubl conjugation pathway</keyword>
<dbReference type="STRING" id="8469.M7BYC0"/>
<evidence type="ECO:0000256" key="12">
    <source>
        <dbReference type="SAM" id="MobiDB-lite"/>
    </source>
</evidence>
<keyword evidence="3" id="KW-0808">Transferase</keyword>
<dbReference type="Gene3D" id="3.40.630.30">
    <property type="match status" value="1"/>
</dbReference>
<evidence type="ECO:0000256" key="11">
    <source>
        <dbReference type="RuleBase" id="RU000492"/>
    </source>
</evidence>
<keyword evidence="6 11" id="KW-0378">Hydrolase</keyword>
<organism evidence="18 19">
    <name type="scientific">Chelonia mydas</name>
    <name type="common">Green sea-turtle</name>
    <name type="synonym">Chelonia agassizi</name>
    <dbReference type="NCBI Taxonomy" id="8469"/>
    <lineage>
        <taxon>Eukaryota</taxon>
        <taxon>Metazoa</taxon>
        <taxon>Chordata</taxon>
        <taxon>Craniata</taxon>
        <taxon>Vertebrata</taxon>
        <taxon>Euteleostomi</taxon>
        <taxon>Archelosauria</taxon>
        <taxon>Testudinata</taxon>
        <taxon>Testudines</taxon>
        <taxon>Cryptodira</taxon>
        <taxon>Durocryptodira</taxon>
        <taxon>Americhelydia</taxon>
        <taxon>Chelonioidea</taxon>
        <taxon>Cheloniidae</taxon>
        <taxon>Chelonia</taxon>
    </lineage>
</organism>
<evidence type="ECO:0000256" key="1">
    <source>
        <dbReference type="ARBA" id="ARBA00008694"/>
    </source>
</evidence>
<feature type="compositionally biased region" description="Basic and acidic residues" evidence="12">
    <location>
        <begin position="178"/>
        <end position="190"/>
    </location>
</feature>
<gene>
    <name evidence="18" type="ORF">UY3_00513</name>
</gene>
<dbReference type="InterPro" id="IPR045577">
    <property type="entry name" value="SENP3_5_cons_dom"/>
</dbReference>
<dbReference type="CDD" id="cd04301">
    <property type="entry name" value="NAT_SF"/>
    <property type="match status" value="1"/>
</dbReference>
<dbReference type="PROSITE" id="PS51186">
    <property type="entry name" value="GNAT"/>
    <property type="match status" value="1"/>
</dbReference>
<evidence type="ECO:0000259" key="17">
    <source>
        <dbReference type="PROSITE" id="PS51195"/>
    </source>
</evidence>
<dbReference type="InterPro" id="IPR001650">
    <property type="entry name" value="Helicase_C-like"/>
</dbReference>
<dbReference type="Pfam" id="PF00583">
    <property type="entry name" value="Acetyltransf_1"/>
    <property type="match status" value="1"/>
</dbReference>
<keyword evidence="13" id="KW-0472">Membrane</keyword>
<dbReference type="Pfam" id="PF00271">
    <property type="entry name" value="Helicase_C"/>
    <property type="match status" value="1"/>
</dbReference>
<dbReference type="SUPFAM" id="SSF55729">
    <property type="entry name" value="Acyl-CoA N-acyltransferases (Nat)"/>
    <property type="match status" value="1"/>
</dbReference>
<evidence type="ECO:0000256" key="3">
    <source>
        <dbReference type="ARBA" id="ARBA00022679"/>
    </source>
</evidence>
<feature type="short sequence motif" description="Q motif" evidence="10">
    <location>
        <begin position="364"/>
        <end position="392"/>
    </location>
</feature>
<evidence type="ECO:0000256" key="9">
    <source>
        <dbReference type="ARBA" id="ARBA00023315"/>
    </source>
</evidence>
<evidence type="ECO:0000259" key="16">
    <source>
        <dbReference type="PROSITE" id="PS51194"/>
    </source>
</evidence>
<dbReference type="InterPro" id="IPR016181">
    <property type="entry name" value="Acyl_CoA_acyltransferase"/>
</dbReference>
<dbReference type="AlphaFoldDB" id="M7BYC0"/>
<feature type="domain" description="DEAD-box RNA helicase Q" evidence="17">
    <location>
        <begin position="364"/>
        <end position="392"/>
    </location>
</feature>
<evidence type="ECO:0000256" key="7">
    <source>
        <dbReference type="ARBA" id="ARBA00022806"/>
    </source>
</evidence>
<keyword evidence="8 11" id="KW-0067">ATP-binding</keyword>
<feature type="domain" description="Helicase C-terminal" evidence="16">
    <location>
        <begin position="489"/>
        <end position="708"/>
    </location>
</feature>
<dbReference type="GO" id="GO:0016747">
    <property type="term" value="F:acyltransferase activity, transferring groups other than amino-acyl groups"/>
    <property type="evidence" value="ECO:0007669"/>
    <property type="project" value="InterPro"/>
</dbReference>
<keyword evidence="13" id="KW-1133">Transmembrane helix</keyword>
<dbReference type="InterPro" id="IPR011545">
    <property type="entry name" value="DEAD/DEAH_box_helicase_dom"/>
</dbReference>
<keyword evidence="9" id="KW-0012">Acyltransferase</keyword>
<dbReference type="EC" id="3.6.4.13" evidence="2"/>
<dbReference type="Gene3D" id="3.40.50.300">
    <property type="entry name" value="P-loop containing nucleotide triphosphate hydrolases"/>
    <property type="match status" value="4"/>
</dbReference>
<evidence type="ECO:0000256" key="10">
    <source>
        <dbReference type="PROSITE-ProRule" id="PRU00552"/>
    </source>
</evidence>
<dbReference type="eggNOG" id="KOG0327">
    <property type="taxonomic scope" value="Eukaryota"/>
</dbReference>
<feature type="region of interest" description="Disordered" evidence="12">
    <location>
        <begin position="155"/>
        <end position="190"/>
    </location>
</feature>
<accession>M7BYC0</accession>
<evidence type="ECO:0000256" key="5">
    <source>
        <dbReference type="ARBA" id="ARBA00022786"/>
    </source>
</evidence>
<evidence type="ECO:0000256" key="6">
    <source>
        <dbReference type="ARBA" id="ARBA00022801"/>
    </source>
</evidence>
<feature type="domain" description="N-acetyltransferase" evidence="14">
    <location>
        <begin position="1"/>
        <end position="141"/>
    </location>
</feature>
<dbReference type="eggNOG" id="KOG0778">
    <property type="taxonomic scope" value="Eukaryota"/>
</dbReference>
<dbReference type="GO" id="GO:0003743">
    <property type="term" value="F:translation initiation factor activity"/>
    <property type="evidence" value="ECO:0007669"/>
    <property type="project" value="UniProtKB-KW"/>
</dbReference>
<dbReference type="InterPro" id="IPR014001">
    <property type="entry name" value="Helicase_ATP-bd"/>
</dbReference>
<dbReference type="SMART" id="SM00487">
    <property type="entry name" value="DEXDc"/>
    <property type="match status" value="1"/>
</dbReference>
<name>M7BYC0_CHEMY</name>
<dbReference type="EMBL" id="KB477300">
    <property type="protein sequence ID" value="EMP42224.1"/>
    <property type="molecule type" value="Genomic_DNA"/>
</dbReference>
<dbReference type="InterPro" id="IPR027417">
    <property type="entry name" value="P-loop_NTPase"/>
</dbReference>
<evidence type="ECO:0000256" key="13">
    <source>
        <dbReference type="SAM" id="Phobius"/>
    </source>
</evidence>
<keyword evidence="13" id="KW-0812">Transmembrane</keyword>
<feature type="domain" description="Helicase ATP-binding" evidence="15">
    <location>
        <begin position="410"/>
        <end position="528"/>
    </location>
</feature>
<dbReference type="InterPro" id="IPR014014">
    <property type="entry name" value="RNA_helicase_DEAD_Q_motif"/>
</dbReference>
<dbReference type="InterPro" id="IPR000182">
    <property type="entry name" value="GNAT_dom"/>
</dbReference>
<dbReference type="Pfam" id="PF00270">
    <property type="entry name" value="DEAD"/>
    <property type="match status" value="1"/>
</dbReference>
<feature type="transmembrane region" description="Helical" evidence="13">
    <location>
        <begin position="210"/>
        <end position="232"/>
    </location>
</feature>
<comment type="similarity">
    <text evidence="11">Belongs to the DEAD box helicase family.</text>
</comment>
<evidence type="ECO:0000313" key="18">
    <source>
        <dbReference type="EMBL" id="EMP42224.1"/>
    </source>
</evidence>
<protein>
    <recommendedName>
        <fullName evidence="2">RNA helicase</fullName>
        <ecNumber evidence="2">3.6.4.13</ecNumber>
    </recommendedName>
</protein>
<evidence type="ECO:0000313" key="19">
    <source>
        <dbReference type="Proteomes" id="UP000031443"/>
    </source>
</evidence>
<dbReference type="FunFam" id="3.40.630.30:FF:000064">
    <property type="entry name" value="GNAT family acetyltransferase"/>
    <property type="match status" value="1"/>
</dbReference>
<dbReference type="PANTHER" id="PTHR47958">
    <property type="entry name" value="ATP-DEPENDENT RNA HELICASE DBP3"/>
    <property type="match status" value="1"/>
</dbReference>
<dbReference type="PROSITE" id="PS51192">
    <property type="entry name" value="HELICASE_ATP_BIND_1"/>
    <property type="match status" value="1"/>
</dbReference>
<evidence type="ECO:0000256" key="4">
    <source>
        <dbReference type="ARBA" id="ARBA00022741"/>
    </source>
</evidence>